<accession>A0A4Y2FMB9</accession>
<dbReference type="InterPro" id="IPR001206">
    <property type="entry name" value="Diacylglycerol_kinase_cat_dom"/>
</dbReference>
<dbReference type="InterPro" id="IPR056383">
    <property type="entry name" value="DGKI-like_dom"/>
</dbReference>
<dbReference type="PROSITE" id="PS50088">
    <property type="entry name" value="ANK_REPEAT"/>
    <property type="match status" value="2"/>
</dbReference>
<keyword evidence="7" id="KW-1052">Target cell membrane</keyword>
<keyword evidence="13 17" id="KW-0067">ATP-binding</keyword>
<dbReference type="SMART" id="SM00045">
    <property type="entry name" value="DAGKa"/>
    <property type="match status" value="1"/>
</dbReference>
<proteinExistence type="inferred from homology"/>
<dbReference type="InterPro" id="IPR017438">
    <property type="entry name" value="ATP-NAD_kinase_N"/>
</dbReference>
<evidence type="ECO:0000313" key="20">
    <source>
        <dbReference type="EMBL" id="GBM42167.1"/>
    </source>
</evidence>
<dbReference type="PROSITE" id="PS50297">
    <property type="entry name" value="ANK_REP_REGION"/>
    <property type="match status" value="1"/>
</dbReference>
<dbReference type="GO" id="GO:0006887">
    <property type="term" value="P:exocytosis"/>
    <property type="evidence" value="ECO:0007669"/>
    <property type="project" value="UniProtKB-KW"/>
</dbReference>
<evidence type="ECO:0000256" key="17">
    <source>
        <dbReference type="RuleBase" id="RU361128"/>
    </source>
</evidence>
<dbReference type="CDD" id="cd20802">
    <property type="entry name" value="C1_DGK_typeIV_rpt1"/>
    <property type="match status" value="1"/>
</dbReference>
<reference evidence="20 21" key="1">
    <citation type="journal article" date="2019" name="Sci. Rep.">
        <title>Orb-weaving spider Araneus ventricosus genome elucidates the spidroin gene catalogue.</title>
        <authorList>
            <person name="Kono N."/>
            <person name="Nakamura H."/>
            <person name="Ohtoshi R."/>
            <person name="Moran D.A.P."/>
            <person name="Shinohara A."/>
            <person name="Yoshida Y."/>
            <person name="Fujiwara M."/>
            <person name="Mori M."/>
            <person name="Tomita M."/>
            <person name="Arakawa K."/>
        </authorList>
    </citation>
    <scope>NUCLEOTIDE SEQUENCE [LARGE SCALE GENOMIC DNA]</scope>
</reference>
<feature type="region of interest" description="Disordered" evidence="18">
    <location>
        <begin position="693"/>
        <end position="798"/>
    </location>
</feature>
<keyword evidence="9 17" id="KW-0808">Transferase</keyword>
<keyword evidence="6" id="KW-0964">Secreted</keyword>
<evidence type="ECO:0000256" key="8">
    <source>
        <dbReference type="ARBA" id="ARBA00022656"/>
    </source>
</evidence>
<dbReference type="FunFam" id="3.40.50.10330:FF:000002">
    <property type="entry name" value="Diacylglycerol kinase"/>
    <property type="match status" value="1"/>
</dbReference>
<keyword evidence="7" id="KW-0472">Membrane</keyword>
<protein>
    <recommendedName>
        <fullName evidence="17">Diacylglycerol kinase</fullName>
        <shortName evidence="17">DAG kinase</shortName>
        <ecNumber evidence="17">2.7.1.107</ecNumber>
    </recommendedName>
</protein>
<gene>
    <name evidence="20" type="primary">rdgA_1</name>
    <name evidence="20" type="ORF">AVEN_182939_1</name>
</gene>
<evidence type="ECO:0000256" key="12">
    <source>
        <dbReference type="ARBA" id="ARBA00022777"/>
    </source>
</evidence>
<dbReference type="AlphaFoldDB" id="A0A4Y2FMB9"/>
<keyword evidence="14" id="KW-0638">Presynaptic neurotoxin</keyword>
<dbReference type="SUPFAM" id="SSF48403">
    <property type="entry name" value="Ankyrin repeat"/>
    <property type="match status" value="1"/>
</dbReference>
<dbReference type="SMART" id="SM00046">
    <property type="entry name" value="DAGKc"/>
    <property type="match status" value="1"/>
</dbReference>
<comment type="similarity">
    <text evidence="4 17">Belongs to the eukaryotic diacylglycerol kinase family.</text>
</comment>
<evidence type="ECO:0000256" key="1">
    <source>
        <dbReference type="ARBA" id="ARBA00001383"/>
    </source>
</evidence>
<keyword evidence="15" id="KW-1053">Target membrane</keyword>
<evidence type="ECO:0000256" key="4">
    <source>
        <dbReference type="ARBA" id="ARBA00009280"/>
    </source>
</evidence>
<evidence type="ECO:0000256" key="3">
    <source>
        <dbReference type="ARBA" id="ARBA00004613"/>
    </source>
</evidence>
<dbReference type="Gene3D" id="3.40.50.10330">
    <property type="entry name" value="Probable inorganic polyphosphate/atp-NAD kinase, domain 1"/>
    <property type="match status" value="1"/>
</dbReference>
<dbReference type="EC" id="2.7.1.107" evidence="17"/>
<dbReference type="InterPro" id="IPR002110">
    <property type="entry name" value="Ankyrin_rpt"/>
</dbReference>
<dbReference type="Gene3D" id="1.25.40.20">
    <property type="entry name" value="Ankyrin repeat-containing domain"/>
    <property type="match status" value="1"/>
</dbReference>
<dbReference type="PROSITE" id="PS50146">
    <property type="entry name" value="DAGK"/>
    <property type="match status" value="1"/>
</dbReference>
<dbReference type="GO" id="GO:0044218">
    <property type="term" value="C:other organism cell membrane"/>
    <property type="evidence" value="ECO:0007669"/>
    <property type="project" value="UniProtKB-KW"/>
</dbReference>
<sequence>MASPNKTPDDENEGERNAKLHSLTPNWGIDAKNNVHLWCRSSASGDLCYVSSNVCLDRGHRMKCSSCRIIVHEECRSILIDKMKIMCRPTFQDAEIGSYRENTATSHHWIARPTPKGRCRTCGKTFGSKVCSLLNHYVCMYAEFESQAYVSGFDNQLLKETVAMSCSWCKEVCHNKDSCFNPKKMSSENCNLGAHANLIVPPTWIVKLPCKETENSKQVFAIKPIPSSSSKPLLVFINPKSGGNQGSKLLRTFQWLLNPRQVFDLTEGGPSVGLDLYKRVPNLRILACGGDGTVGWILSVLDDLKVSTSPPIAVLPLGTGNDLARSLGWGGGYTDEPLTKILSNIEDGEIVKLDRWILNVGPNPKVELSSSEEGRKTLPLNVVNNYFSLGVDARIALEFHEAREAKPGKFNSRFRNKMFYGQAGGKDLIQRKWKDLSNYVTLECDGQDMTNKLKEMKVHSILFLNISNYGGGTKPWGASVGHFQTPATDDGMIEVIGLTTYQLPLLQAGGHGSSIAQCKKAKLVTSCTIPVQVDGEPCRMLPSVIEIELLNTVNMIAKTKKHGTSTKKESVEKISLPLKLLTFQKYESEHHRKENLENDASSLGSVSISYDTDLSEIRPQISSLLKERDSKTASENQENGEGKAKDSQKTANWWFLDSCSGAKFFRIDEAQEHLYYVNDICDQELYIAEQREPADDVNSDATKAEPDEDDVSHVSTSSSSRHSQGSGDYGESRESLEPTDTQAESNDLNVESSHSKPESSESNIKQSHSIADPLDSSTVSSDSDIQPSDSNIETTNSTLEMLPYKDEIMDVADMDLIAAAKMGNLEQVARLHSEGHSLMQRDHEGRTALHHAAFIGNVDVVRYLVAYAPISVLDAQDDIMFHTALHRAATRMDKVVCSILVSAGASLDIKDKQGYTAQELADVMGDHVLAEYLKRFSFASPSESSLFRKNCFNCSLYFSASEESLILQSSIGDSSSSSSERASASVVSQ</sequence>
<evidence type="ECO:0000256" key="11">
    <source>
        <dbReference type="ARBA" id="ARBA00022741"/>
    </source>
</evidence>
<dbReference type="Pfam" id="PF12796">
    <property type="entry name" value="Ank_2"/>
    <property type="match status" value="1"/>
</dbReference>
<keyword evidence="21" id="KW-1185">Reference proteome</keyword>
<keyword evidence="12 17" id="KW-0418">Kinase</keyword>
<evidence type="ECO:0000256" key="13">
    <source>
        <dbReference type="ARBA" id="ARBA00022840"/>
    </source>
</evidence>
<evidence type="ECO:0000256" key="15">
    <source>
        <dbReference type="ARBA" id="ARBA00023298"/>
    </source>
</evidence>
<keyword evidence="10" id="KW-0528">Neurotoxin</keyword>
<keyword evidence="5" id="KW-0268">Exocytosis</keyword>
<dbReference type="Pfam" id="PF23578">
    <property type="entry name" value="DGKI"/>
    <property type="match status" value="1"/>
</dbReference>
<feature type="domain" description="DAGKc" evidence="19">
    <location>
        <begin position="228"/>
        <end position="362"/>
    </location>
</feature>
<evidence type="ECO:0000256" key="16">
    <source>
        <dbReference type="PROSITE-ProRule" id="PRU00023"/>
    </source>
</evidence>
<feature type="compositionally biased region" description="Polar residues" evidence="18">
    <location>
        <begin position="738"/>
        <end position="750"/>
    </location>
</feature>
<evidence type="ECO:0000256" key="9">
    <source>
        <dbReference type="ARBA" id="ARBA00022679"/>
    </source>
</evidence>
<dbReference type="SMART" id="SM00248">
    <property type="entry name" value="ANK"/>
    <property type="match status" value="2"/>
</dbReference>
<feature type="compositionally biased region" description="Low complexity" evidence="18">
    <location>
        <begin position="713"/>
        <end position="726"/>
    </location>
</feature>
<name>A0A4Y2FMB9_ARAVE</name>
<dbReference type="GO" id="GO:0007200">
    <property type="term" value="P:phospholipase C-activating G protein-coupled receptor signaling pathway"/>
    <property type="evidence" value="ECO:0007669"/>
    <property type="project" value="InterPro"/>
</dbReference>
<dbReference type="GO" id="GO:0005576">
    <property type="term" value="C:extracellular region"/>
    <property type="evidence" value="ECO:0007669"/>
    <property type="project" value="UniProtKB-SubCell"/>
</dbReference>
<evidence type="ECO:0000256" key="5">
    <source>
        <dbReference type="ARBA" id="ARBA00022483"/>
    </source>
</evidence>
<dbReference type="PANTHER" id="PTHR11255">
    <property type="entry name" value="DIACYLGLYCEROL KINASE"/>
    <property type="match status" value="1"/>
</dbReference>
<evidence type="ECO:0000256" key="14">
    <source>
        <dbReference type="ARBA" id="ARBA00023028"/>
    </source>
</evidence>
<keyword evidence="11 17" id="KW-0547">Nucleotide-binding</keyword>
<dbReference type="CDD" id="cd20855">
    <property type="entry name" value="C1_DGK_typeIV_rpt2"/>
    <property type="match status" value="1"/>
</dbReference>
<feature type="repeat" description="ANK" evidence="16">
    <location>
        <begin position="880"/>
        <end position="912"/>
    </location>
</feature>
<dbReference type="SUPFAM" id="SSF111331">
    <property type="entry name" value="NAD kinase/diacylglycerol kinase-like"/>
    <property type="match status" value="1"/>
</dbReference>
<dbReference type="InterPro" id="IPR000756">
    <property type="entry name" value="Diacylglycerol_kin_accessory"/>
</dbReference>
<keyword evidence="16" id="KW-0040">ANK repeat</keyword>
<dbReference type="FunFam" id="2.60.200.40:FF:000012">
    <property type="entry name" value="Diacylglycerol kinase"/>
    <property type="match status" value="1"/>
</dbReference>
<feature type="repeat" description="ANK" evidence="16">
    <location>
        <begin position="844"/>
        <end position="865"/>
    </location>
</feature>
<feature type="region of interest" description="Disordered" evidence="18">
    <location>
        <begin position="622"/>
        <end position="647"/>
    </location>
</feature>
<dbReference type="EMBL" id="BGPR01000988">
    <property type="protein sequence ID" value="GBM42167.1"/>
    <property type="molecule type" value="Genomic_DNA"/>
</dbReference>
<dbReference type="InterPro" id="IPR037607">
    <property type="entry name" value="DGK"/>
</dbReference>
<dbReference type="GO" id="GO:0044231">
    <property type="term" value="C:host cell presynaptic membrane"/>
    <property type="evidence" value="ECO:0007669"/>
    <property type="project" value="UniProtKB-KW"/>
</dbReference>
<evidence type="ECO:0000256" key="10">
    <source>
        <dbReference type="ARBA" id="ARBA00022699"/>
    </source>
</evidence>
<comment type="subcellular location">
    <subcellularLocation>
        <location evidence="3">Secreted</location>
    </subcellularLocation>
    <subcellularLocation>
        <location evidence="2">Target cell membrane</location>
    </subcellularLocation>
</comment>
<dbReference type="InterPro" id="IPR016064">
    <property type="entry name" value="NAD/diacylglycerol_kinase_sf"/>
</dbReference>
<dbReference type="PANTHER" id="PTHR11255:SF80">
    <property type="entry name" value="EYE-SPECIFIC DIACYLGLYCEROL KINASE"/>
    <property type="match status" value="1"/>
</dbReference>
<dbReference type="GO" id="GO:0005524">
    <property type="term" value="F:ATP binding"/>
    <property type="evidence" value="ECO:0007669"/>
    <property type="project" value="UniProtKB-KW"/>
</dbReference>
<evidence type="ECO:0000256" key="7">
    <source>
        <dbReference type="ARBA" id="ARBA00022537"/>
    </source>
</evidence>
<evidence type="ECO:0000259" key="19">
    <source>
        <dbReference type="PROSITE" id="PS50146"/>
    </source>
</evidence>
<dbReference type="InterPro" id="IPR036770">
    <property type="entry name" value="Ankyrin_rpt-contain_sf"/>
</dbReference>
<dbReference type="Proteomes" id="UP000499080">
    <property type="component" value="Unassembled WGS sequence"/>
</dbReference>
<dbReference type="Pfam" id="PF00609">
    <property type="entry name" value="DAGK_acc"/>
    <property type="match status" value="1"/>
</dbReference>
<comment type="caution">
    <text evidence="20">The sequence shown here is derived from an EMBL/GenBank/DDBJ whole genome shotgun (WGS) entry which is preliminary data.</text>
</comment>
<dbReference type="GO" id="GO:0004143">
    <property type="term" value="F:ATP-dependent diacylglycerol kinase activity"/>
    <property type="evidence" value="ECO:0007669"/>
    <property type="project" value="UniProtKB-EC"/>
</dbReference>
<evidence type="ECO:0000256" key="18">
    <source>
        <dbReference type="SAM" id="MobiDB-lite"/>
    </source>
</evidence>
<feature type="compositionally biased region" description="Polar residues" evidence="18">
    <location>
        <begin position="763"/>
        <end position="798"/>
    </location>
</feature>
<dbReference type="Pfam" id="PF00781">
    <property type="entry name" value="DAGK_cat"/>
    <property type="match status" value="1"/>
</dbReference>
<organism evidence="20 21">
    <name type="scientific">Araneus ventricosus</name>
    <name type="common">Orbweaver spider</name>
    <name type="synonym">Epeira ventricosa</name>
    <dbReference type="NCBI Taxonomy" id="182803"/>
    <lineage>
        <taxon>Eukaryota</taxon>
        <taxon>Metazoa</taxon>
        <taxon>Ecdysozoa</taxon>
        <taxon>Arthropoda</taxon>
        <taxon>Chelicerata</taxon>
        <taxon>Arachnida</taxon>
        <taxon>Araneae</taxon>
        <taxon>Araneomorphae</taxon>
        <taxon>Entelegynae</taxon>
        <taxon>Araneoidea</taxon>
        <taxon>Araneidae</taxon>
        <taxon>Araneus</taxon>
    </lineage>
</organism>
<dbReference type="OrthoDB" id="242257at2759"/>
<evidence type="ECO:0000256" key="2">
    <source>
        <dbReference type="ARBA" id="ARBA00004175"/>
    </source>
</evidence>
<feature type="region of interest" description="Disordered" evidence="18">
    <location>
        <begin position="1"/>
        <end position="21"/>
    </location>
</feature>
<evidence type="ECO:0000313" key="21">
    <source>
        <dbReference type="Proteomes" id="UP000499080"/>
    </source>
</evidence>
<comment type="catalytic activity">
    <reaction evidence="1 17">
        <text>a 1,2-diacyl-sn-glycerol + ATP = a 1,2-diacyl-sn-glycero-3-phosphate + ADP + H(+)</text>
        <dbReference type="Rhea" id="RHEA:10272"/>
        <dbReference type="ChEBI" id="CHEBI:15378"/>
        <dbReference type="ChEBI" id="CHEBI:17815"/>
        <dbReference type="ChEBI" id="CHEBI:30616"/>
        <dbReference type="ChEBI" id="CHEBI:58608"/>
        <dbReference type="ChEBI" id="CHEBI:456216"/>
        <dbReference type="EC" id="2.7.1.107"/>
    </reaction>
</comment>
<evidence type="ECO:0000256" key="6">
    <source>
        <dbReference type="ARBA" id="ARBA00022525"/>
    </source>
</evidence>
<keyword evidence="8" id="KW-0800">Toxin</keyword>
<dbReference type="GO" id="GO:0090729">
    <property type="term" value="F:toxin activity"/>
    <property type="evidence" value="ECO:0007669"/>
    <property type="project" value="UniProtKB-KW"/>
</dbReference>
<dbReference type="Gene3D" id="2.60.200.40">
    <property type="match status" value="1"/>
</dbReference>
<dbReference type="GO" id="GO:0005886">
    <property type="term" value="C:plasma membrane"/>
    <property type="evidence" value="ECO:0007669"/>
    <property type="project" value="TreeGrafter"/>
</dbReference>